<dbReference type="NCBIfam" id="NF047581">
    <property type="entry name" value="gp105_phage_fam"/>
    <property type="match status" value="1"/>
</dbReference>
<keyword evidence="2" id="KW-1185">Reference proteome</keyword>
<gene>
    <name evidence="1" type="ORF">AAM37_gp17</name>
</gene>
<organism evidence="1 2">
    <name type="scientific">Pantoea phage vB_PagM_AAM37</name>
    <dbReference type="NCBI Taxonomy" id="2588093"/>
    <lineage>
        <taxon>Viruses</taxon>
        <taxon>Duplodnaviria</taxon>
        <taxon>Heunggongvirae</taxon>
        <taxon>Uroviricota</taxon>
        <taxon>Caudoviricetes</taxon>
        <taxon>Dibbivirus</taxon>
        <taxon>Dibbivirus AAM37</taxon>
    </lineage>
</organism>
<evidence type="ECO:0000313" key="2">
    <source>
        <dbReference type="Proteomes" id="UP000317930"/>
    </source>
</evidence>
<evidence type="ECO:0000313" key="1">
    <source>
        <dbReference type="EMBL" id="QDH45688.1"/>
    </source>
</evidence>
<name>A0A513ZYD5_9CAUD</name>
<dbReference type="InterPro" id="IPR021695">
    <property type="entry name" value="Phage_KPP10_Orf10"/>
</dbReference>
<reference evidence="1 2" key="1">
    <citation type="submission" date="2019-04" db="EMBL/GenBank/DDBJ databases">
        <title>Complete genome sequence of Pantoea sp. infecting bacteriophage vB_PagM_AAM37.</title>
        <authorList>
            <person name="Truncaite L."/>
            <person name="Simoliuniene M."/>
            <person name="Zajanckauskaite A."/>
            <person name="Meskys R."/>
            <person name="Simoliunas E."/>
        </authorList>
    </citation>
    <scope>NUCLEOTIDE SEQUENCE [LARGE SCALE GENOMIC DNA]</scope>
    <source>
        <strain evidence="1">AAM37</strain>
    </source>
</reference>
<dbReference type="Proteomes" id="UP000317930">
    <property type="component" value="Segment"/>
</dbReference>
<dbReference type="EMBL" id="MK798143">
    <property type="protein sequence ID" value="QDH45688.1"/>
    <property type="molecule type" value="Genomic_DNA"/>
</dbReference>
<sequence>MQENELTGTWDASQFNVILGVLPVTGLSDGDSVVARRNETLYNSRAGMKGAVARARNTDKRGQIELHILQTSAANDAISAMTNLDSLTVDGKAVFPITLVDLSGRTVISAGQAWLMQIGDVTFSTNQVAERVYTFECADLKMQLGGNNV</sequence>
<protein>
    <submittedName>
        <fullName evidence="1">Putative tail tube protein</fullName>
    </submittedName>
</protein>
<accession>A0A513ZYD5</accession>
<proteinExistence type="predicted"/>